<feature type="compositionally biased region" description="Low complexity" evidence="1">
    <location>
        <begin position="60"/>
        <end position="85"/>
    </location>
</feature>
<organism evidence="2 3">
    <name type="scientific">Nannocystis radixulma</name>
    <dbReference type="NCBI Taxonomy" id="2995305"/>
    <lineage>
        <taxon>Bacteria</taxon>
        <taxon>Pseudomonadati</taxon>
        <taxon>Myxococcota</taxon>
        <taxon>Polyangia</taxon>
        <taxon>Nannocystales</taxon>
        <taxon>Nannocystaceae</taxon>
        <taxon>Nannocystis</taxon>
    </lineage>
</organism>
<feature type="compositionally biased region" description="Low complexity" evidence="1">
    <location>
        <begin position="32"/>
        <end position="51"/>
    </location>
</feature>
<dbReference type="Proteomes" id="UP001217838">
    <property type="component" value="Unassembled WGS sequence"/>
</dbReference>
<dbReference type="PANTHER" id="PTHR35580:SF1">
    <property type="entry name" value="PHYTASE-LIKE DOMAIN-CONTAINING PROTEIN"/>
    <property type="match status" value="1"/>
</dbReference>
<dbReference type="EMBL" id="JAQNDN010000027">
    <property type="protein sequence ID" value="MDC0675408.1"/>
    <property type="molecule type" value="Genomic_DNA"/>
</dbReference>
<evidence type="ECO:0000256" key="1">
    <source>
        <dbReference type="SAM" id="MobiDB-lite"/>
    </source>
</evidence>
<evidence type="ECO:0000313" key="3">
    <source>
        <dbReference type="Proteomes" id="UP001217838"/>
    </source>
</evidence>
<feature type="compositionally biased region" description="Pro residues" evidence="1">
    <location>
        <begin position="390"/>
        <end position="400"/>
    </location>
</feature>
<dbReference type="Gene3D" id="2.80.10.50">
    <property type="match status" value="1"/>
</dbReference>
<dbReference type="InterPro" id="IPR052918">
    <property type="entry name" value="Motility_Chemotaxis_Reg"/>
</dbReference>
<feature type="region of interest" description="Disordered" evidence="1">
    <location>
        <begin position="335"/>
        <end position="400"/>
    </location>
</feature>
<protein>
    <submittedName>
        <fullName evidence="2">Uncharacterized protein</fullName>
    </submittedName>
</protein>
<name>A0ABT5BNZ1_9BACT</name>
<comment type="caution">
    <text evidence="2">The sequence shown here is derived from an EMBL/GenBank/DDBJ whole genome shotgun (WGS) entry which is preliminary data.</text>
</comment>
<reference evidence="2 3" key="1">
    <citation type="submission" date="2022-11" db="EMBL/GenBank/DDBJ databases">
        <title>Minimal conservation of predation-associated metabolite biosynthetic gene clusters underscores biosynthetic potential of Myxococcota including descriptions for ten novel species: Archangium lansinium sp. nov., Myxococcus landrumus sp. nov., Nannocystis bai.</title>
        <authorList>
            <person name="Ahearne A."/>
            <person name="Stevens C."/>
            <person name="Dowd S."/>
        </authorList>
    </citation>
    <scope>NUCLEOTIDE SEQUENCE [LARGE SCALE GENOMIC DNA]</scope>
    <source>
        <strain evidence="2 3">NCELM</strain>
    </source>
</reference>
<dbReference type="RefSeq" id="WP_272010458.1">
    <property type="nucleotide sequence ID" value="NZ_JAQNDN010000027.1"/>
</dbReference>
<feature type="compositionally biased region" description="Low complexity" evidence="1">
    <location>
        <begin position="336"/>
        <end position="389"/>
    </location>
</feature>
<evidence type="ECO:0000313" key="2">
    <source>
        <dbReference type="EMBL" id="MDC0675408.1"/>
    </source>
</evidence>
<feature type="region of interest" description="Disordered" evidence="1">
    <location>
        <begin position="30"/>
        <end position="112"/>
    </location>
</feature>
<dbReference type="PANTHER" id="PTHR35580">
    <property type="entry name" value="CELL SURFACE GLYCOPROTEIN (S-LAYER PROTEIN)-LIKE PROTEIN"/>
    <property type="match status" value="1"/>
</dbReference>
<dbReference type="SUPFAM" id="SSF101898">
    <property type="entry name" value="NHL repeat"/>
    <property type="match status" value="1"/>
</dbReference>
<proteinExistence type="predicted"/>
<keyword evidence="3" id="KW-1185">Reference proteome</keyword>
<sequence>MMTPPRPSAICFVALVLAGCSDGIVVGEDATHSGTGSATTTTGDAPATTGDQPRPTTTDESPTGGLTTSTSGTTTGPEPTSTTTLDVLTGDATSTLTGDPGTSTTTGEPVDPLVEFDCADGVAWVRPLMGGYGNNGVILDLVADADGNVIVGGTFVLPVNLGDGPIESDNSDAFIAKYGPTGELLWRRVYDSGYGEVTTVDLDPDGNILLAGNYAHTFDLGGGPLPGIFAADGFVAKLSPEGEHLWSKSFPGEETERSLSVASDSAGNVVLLADAMSAIDLGAGPQGDGFAHHFVKFAPDGDLLWHRLLGNGNQEHLAKALAVDPPSAARCFRPRTAQSTSGASAPTAATASATRSALTPSAPPRSTTTAASGSPGCSTGPSRSAASRSNPPPATSPTAT</sequence>
<accession>A0ABT5BNZ1</accession>
<feature type="compositionally biased region" description="Low complexity" evidence="1">
    <location>
        <begin position="93"/>
        <end position="107"/>
    </location>
</feature>
<dbReference type="PROSITE" id="PS51257">
    <property type="entry name" value="PROKAR_LIPOPROTEIN"/>
    <property type="match status" value="1"/>
</dbReference>
<gene>
    <name evidence="2" type="ORF">POL58_47130</name>
</gene>